<dbReference type="InterPro" id="IPR004252">
    <property type="entry name" value="Probable_transposase_24"/>
</dbReference>
<dbReference type="Pfam" id="PF03004">
    <property type="entry name" value="Transposase_24"/>
    <property type="match status" value="1"/>
</dbReference>
<name>A0A3L6QAJ0_PANMI</name>
<dbReference type="Proteomes" id="UP000275267">
    <property type="component" value="Unassembled WGS sequence"/>
</dbReference>
<reference evidence="3" key="1">
    <citation type="journal article" date="2019" name="Nat. Commun.">
        <title>The genome of broomcorn millet.</title>
        <authorList>
            <person name="Zou C."/>
            <person name="Miki D."/>
            <person name="Li D."/>
            <person name="Tang Q."/>
            <person name="Xiao L."/>
            <person name="Rajput S."/>
            <person name="Deng P."/>
            <person name="Jia W."/>
            <person name="Huang R."/>
            <person name="Zhang M."/>
            <person name="Sun Y."/>
            <person name="Hu J."/>
            <person name="Fu X."/>
            <person name="Schnable P.S."/>
            <person name="Li F."/>
            <person name="Zhang H."/>
            <person name="Feng B."/>
            <person name="Zhu X."/>
            <person name="Liu R."/>
            <person name="Schnable J.C."/>
            <person name="Zhu J.-K."/>
            <person name="Zhang H."/>
        </authorList>
    </citation>
    <scope>NUCLEOTIDE SEQUENCE [LARGE SCALE GENOMIC DNA]</scope>
</reference>
<evidence type="ECO:0000313" key="2">
    <source>
        <dbReference type="EMBL" id="RLM75622.1"/>
    </source>
</evidence>
<feature type="region of interest" description="Disordered" evidence="1">
    <location>
        <begin position="107"/>
        <end position="138"/>
    </location>
</feature>
<dbReference type="EMBL" id="PQIB02000013">
    <property type="protein sequence ID" value="RLM75622.1"/>
    <property type="molecule type" value="Genomic_DNA"/>
</dbReference>
<feature type="region of interest" description="Disordered" evidence="1">
    <location>
        <begin position="1"/>
        <end position="20"/>
    </location>
</feature>
<gene>
    <name evidence="2" type="ORF">C2845_PM15G02000</name>
</gene>
<dbReference type="AlphaFoldDB" id="A0A3L6QAJ0"/>
<dbReference type="OrthoDB" id="1745817at2759"/>
<keyword evidence="3" id="KW-1185">Reference proteome</keyword>
<sequence length="433" mass="48958">MENPAHDQGGSLSMKPRLKTQDSEVKLSLQKYMMRAMDHWDLETTENPKKKIWKVAMECYKGWRSTLHATYKAYNSYGKRMKNKPEHIDIVEWHYLNKYFATRQFKSKNSNNSENRKQLKTSHSAGSKPFSQWSWEKRDPVTGAEPRFLEIWRTTHTTRVGEWTDEVAESIYEKVEKHEADKPIELEQLKAALRQELMGEFEIVMAPYRQELLPENAQPIPATSNNTTEVDARSTGDNPDATLVLHNQETRNQIAPRSILTTDTSNLAPSKNASTANVAKSLFNENRGRGAGAAAGSKYISSHQLVSGAKTRAGKKKAQQLGLDPIWGRAYPILLWDYSTRLPPTLMPLRSKSLSDLEKDLDLLLKLGDEDATASREAPILDAYSDSDDNPDSSTVSHLGLRITTTTQGRFMYWKGMGPSELLDDDARLVATI</sequence>
<proteinExistence type="predicted"/>
<accession>A0A3L6QAJ0</accession>
<evidence type="ECO:0000313" key="3">
    <source>
        <dbReference type="Proteomes" id="UP000275267"/>
    </source>
</evidence>
<feature type="compositionally biased region" description="Polar residues" evidence="1">
    <location>
        <begin position="121"/>
        <end position="134"/>
    </location>
</feature>
<comment type="caution">
    <text evidence="2">The sequence shown here is derived from an EMBL/GenBank/DDBJ whole genome shotgun (WGS) entry which is preliminary data.</text>
</comment>
<evidence type="ECO:0000256" key="1">
    <source>
        <dbReference type="SAM" id="MobiDB-lite"/>
    </source>
</evidence>
<dbReference type="PANTHER" id="PTHR33144">
    <property type="entry name" value="OS10G0409366 PROTEIN-RELATED"/>
    <property type="match status" value="1"/>
</dbReference>
<organism evidence="2 3">
    <name type="scientific">Panicum miliaceum</name>
    <name type="common">Proso millet</name>
    <name type="synonym">Broomcorn millet</name>
    <dbReference type="NCBI Taxonomy" id="4540"/>
    <lineage>
        <taxon>Eukaryota</taxon>
        <taxon>Viridiplantae</taxon>
        <taxon>Streptophyta</taxon>
        <taxon>Embryophyta</taxon>
        <taxon>Tracheophyta</taxon>
        <taxon>Spermatophyta</taxon>
        <taxon>Magnoliopsida</taxon>
        <taxon>Liliopsida</taxon>
        <taxon>Poales</taxon>
        <taxon>Poaceae</taxon>
        <taxon>PACMAD clade</taxon>
        <taxon>Panicoideae</taxon>
        <taxon>Panicodae</taxon>
        <taxon>Paniceae</taxon>
        <taxon>Panicinae</taxon>
        <taxon>Panicum</taxon>
        <taxon>Panicum sect. Panicum</taxon>
    </lineage>
</organism>
<dbReference type="PANTHER" id="PTHR33144:SF50">
    <property type="entry name" value="OS03G0714750 PROTEIN"/>
    <property type="match status" value="1"/>
</dbReference>
<protein>
    <submittedName>
        <fullName evidence="2">Uncharacterized protein</fullName>
    </submittedName>
</protein>